<keyword evidence="10" id="KW-0812">Transmembrane</keyword>
<feature type="transmembrane region" description="Helical" evidence="10">
    <location>
        <begin position="45"/>
        <end position="67"/>
    </location>
</feature>
<evidence type="ECO:0000256" key="6">
    <source>
        <dbReference type="ARBA" id="ARBA00023145"/>
    </source>
</evidence>
<dbReference type="GO" id="GO:0004197">
    <property type="term" value="F:cysteine-type endopeptidase activity"/>
    <property type="evidence" value="ECO:0007669"/>
    <property type="project" value="InterPro"/>
</dbReference>
<evidence type="ECO:0000256" key="8">
    <source>
        <dbReference type="ARBA" id="ARBA00055576"/>
    </source>
</evidence>
<evidence type="ECO:0000256" key="1">
    <source>
        <dbReference type="ARBA" id="ARBA00008455"/>
    </source>
</evidence>
<accession>A0AAD9MRR7</accession>
<dbReference type="FunFam" id="3.90.70.10:FF:000031">
    <property type="entry name" value="Cathepsin B"/>
    <property type="match status" value="1"/>
</dbReference>
<keyword evidence="4" id="KW-0378">Hydrolase</keyword>
<dbReference type="GO" id="GO:0006508">
    <property type="term" value="P:proteolysis"/>
    <property type="evidence" value="ECO:0007669"/>
    <property type="project" value="UniProtKB-KW"/>
</dbReference>
<evidence type="ECO:0000313" key="13">
    <source>
        <dbReference type="Proteomes" id="UP001208570"/>
    </source>
</evidence>
<comment type="similarity">
    <text evidence="1">Belongs to the peptidase C1 family.</text>
</comment>
<dbReference type="PROSITE" id="PS00139">
    <property type="entry name" value="THIOL_PROTEASE_CYS"/>
    <property type="match status" value="1"/>
</dbReference>
<keyword evidence="6" id="KW-0865">Zymogen</keyword>
<dbReference type="InterPro" id="IPR038765">
    <property type="entry name" value="Papain-like_cys_pep_sf"/>
</dbReference>
<keyword evidence="2" id="KW-0645">Protease</keyword>
<dbReference type="InterPro" id="IPR013128">
    <property type="entry name" value="Peptidase_C1A"/>
</dbReference>
<evidence type="ECO:0000256" key="7">
    <source>
        <dbReference type="ARBA" id="ARBA00023157"/>
    </source>
</evidence>
<dbReference type="CDD" id="cd02620">
    <property type="entry name" value="Peptidase_C1A_CathepsinB"/>
    <property type="match status" value="1"/>
</dbReference>
<keyword evidence="3" id="KW-0732">Signal</keyword>
<evidence type="ECO:0000256" key="10">
    <source>
        <dbReference type="SAM" id="Phobius"/>
    </source>
</evidence>
<gene>
    <name evidence="12" type="ORF">LSH36_885g00059</name>
</gene>
<dbReference type="AlphaFoldDB" id="A0AAD9MRR7"/>
<dbReference type="InterPro" id="IPR000169">
    <property type="entry name" value="Pept_cys_AS"/>
</dbReference>
<evidence type="ECO:0000256" key="5">
    <source>
        <dbReference type="ARBA" id="ARBA00022807"/>
    </source>
</evidence>
<name>A0AAD9MRR7_9ANNE</name>
<dbReference type="EMBL" id="JAODUP010000885">
    <property type="protein sequence ID" value="KAK2143035.1"/>
    <property type="molecule type" value="Genomic_DNA"/>
</dbReference>
<sequence length="377" mass="41641">MLGVKFSLVYWEPGRAVVNLQKIFGFWAEYKNGYEHVPAYTDHDLIVNMLVTFCLMIAALLTVSSGIKPLSSEMINYINTANTTWKAGPNFQGVSISYVKSLCGVLPDSVKYRPPELVHDVSYVSIPKSFDARKKWKNCPTIKEIRDQGSCGSCWAVAAVTAFSDRICIQSHSRKNAHISAEDLLSCCTECGMGCNGGFPSAAWEYFGSSGVVTGGQYGSHQGCRPYSIKPCEHHVNGSRLPCSEGGVTPHCVRQCEAGYKLKYNKDKHFDVNHYAVPRDEKQIQIEVMKYGPVEAAFSVYSDFPNYKSGVYQHTTGEILGGHAVRMIGWGIENGTPYWLIANSWNTDWGDHGTFKILRGSDECGIESQIVAGIAKV</sequence>
<comment type="caution">
    <text evidence="12">The sequence shown here is derived from an EMBL/GenBank/DDBJ whole genome shotgun (WGS) entry which is preliminary data.</text>
</comment>
<evidence type="ECO:0000256" key="9">
    <source>
        <dbReference type="ARBA" id="ARBA00073107"/>
    </source>
</evidence>
<dbReference type="Pfam" id="PF00112">
    <property type="entry name" value="Peptidase_C1"/>
    <property type="match status" value="1"/>
</dbReference>
<dbReference type="SMART" id="SM00645">
    <property type="entry name" value="Pept_C1"/>
    <property type="match status" value="1"/>
</dbReference>
<evidence type="ECO:0000256" key="2">
    <source>
        <dbReference type="ARBA" id="ARBA00022670"/>
    </source>
</evidence>
<dbReference type="Pfam" id="PF08127">
    <property type="entry name" value="Propeptide_C1"/>
    <property type="match status" value="1"/>
</dbReference>
<comment type="function">
    <text evidence="8">Thiol protease. Has a role as a digestive enzyme.</text>
</comment>
<feature type="domain" description="Peptidase C1A papain C-terminal" evidence="11">
    <location>
        <begin position="126"/>
        <end position="374"/>
    </location>
</feature>
<dbReference type="InterPro" id="IPR000668">
    <property type="entry name" value="Peptidase_C1A_C"/>
</dbReference>
<evidence type="ECO:0000259" key="11">
    <source>
        <dbReference type="SMART" id="SM00645"/>
    </source>
</evidence>
<dbReference type="PRINTS" id="PR00705">
    <property type="entry name" value="PAPAIN"/>
</dbReference>
<dbReference type="Proteomes" id="UP001208570">
    <property type="component" value="Unassembled WGS sequence"/>
</dbReference>
<organism evidence="12 13">
    <name type="scientific">Paralvinella palmiformis</name>
    <dbReference type="NCBI Taxonomy" id="53620"/>
    <lineage>
        <taxon>Eukaryota</taxon>
        <taxon>Metazoa</taxon>
        <taxon>Spiralia</taxon>
        <taxon>Lophotrochozoa</taxon>
        <taxon>Annelida</taxon>
        <taxon>Polychaeta</taxon>
        <taxon>Sedentaria</taxon>
        <taxon>Canalipalpata</taxon>
        <taxon>Terebellida</taxon>
        <taxon>Terebelliformia</taxon>
        <taxon>Alvinellidae</taxon>
        <taxon>Paralvinella</taxon>
    </lineage>
</organism>
<dbReference type="InterPro" id="IPR012599">
    <property type="entry name" value="Propeptide_C1A"/>
</dbReference>
<keyword evidence="5" id="KW-0788">Thiol protease</keyword>
<keyword evidence="10" id="KW-1133">Transmembrane helix</keyword>
<dbReference type="Gene3D" id="3.90.70.10">
    <property type="entry name" value="Cysteine proteinases"/>
    <property type="match status" value="1"/>
</dbReference>
<reference evidence="12" key="1">
    <citation type="journal article" date="2023" name="Mol. Biol. Evol.">
        <title>Third-Generation Sequencing Reveals the Adaptive Role of the Epigenome in Three Deep-Sea Polychaetes.</title>
        <authorList>
            <person name="Perez M."/>
            <person name="Aroh O."/>
            <person name="Sun Y."/>
            <person name="Lan Y."/>
            <person name="Juniper S.K."/>
            <person name="Young C.R."/>
            <person name="Angers B."/>
            <person name="Qian P.Y."/>
        </authorList>
    </citation>
    <scope>NUCLEOTIDE SEQUENCE</scope>
    <source>
        <strain evidence="12">P08H-3</strain>
    </source>
</reference>
<proteinExistence type="inferred from homology"/>
<dbReference type="PROSITE" id="PS00639">
    <property type="entry name" value="THIOL_PROTEASE_HIS"/>
    <property type="match status" value="1"/>
</dbReference>
<keyword evidence="7" id="KW-1015">Disulfide bond</keyword>
<dbReference type="InterPro" id="IPR025660">
    <property type="entry name" value="Pept_his_AS"/>
</dbReference>
<keyword evidence="13" id="KW-1185">Reference proteome</keyword>
<dbReference type="PANTHER" id="PTHR12411">
    <property type="entry name" value="CYSTEINE PROTEASE FAMILY C1-RELATED"/>
    <property type="match status" value="1"/>
</dbReference>
<protein>
    <recommendedName>
        <fullName evidence="9">Cathepsin B-like cysteine proteinase</fullName>
    </recommendedName>
</protein>
<evidence type="ECO:0000256" key="3">
    <source>
        <dbReference type="ARBA" id="ARBA00022729"/>
    </source>
</evidence>
<evidence type="ECO:0000256" key="4">
    <source>
        <dbReference type="ARBA" id="ARBA00022801"/>
    </source>
</evidence>
<keyword evidence="10" id="KW-0472">Membrane</keyword>
<dbReference type="SUPFAM" id="SSF54001">
    <property type="entry name" value="Cysteine proteinases"/>
    <property type="match status" value="1"/>
</dbReference>
<evidence type="ECO:0000313" key="12">
    <source>
        <dbReference type="EMBL" id="KAK2143035.1"/>
    </source>
</evidence>